<keyword evidence="2 4" id="KW-0378">Hydrolase</keyword>
<dbReference type="CDD" id="cd03674">
    <property type="entry name" value="NUDIX_Hydrolase"/>
    <property type="match status" value="1"/>
</dbReference>
<dbReference type="AlphaFoldDB" id="A0A343TMD1"/>
<dbReference type="GO" id="GO:0016787">
    <property type="term" value="F:hydrolase activity"/>
    <property type="evidence" value="ECO:0007669"/>
    <property type="project" value="UniProtKB-KW"/>
</dbReference>
<dbReference type="GeneID" id="37878992"/>
<dbReference type="SUPFAM" id="SSF55811">
    <property type="entry name" value="Nudix"/>
    <property type="match status" value="1"/>
</dbReference>
<dbReference type="Gene3D" id="3.90.79.10">
    <property type="entry name" value="Nucleoside Triphosphate Pyrophosphohydrolase"/>
    <property type="match status" value="1"/>
</dbReference>
<keyword evidence="5" id="KW-1185">Reference proteome</keyword>
<dbReference type="PROSITE" id="PS00893">
    <property type="entry name" value="NUDIX_BOX"/>
    <property type="match status" value="1"/>
</dbReference>
<dbReference type="EMBL" id="CP025066">
    <property type="protein sequence ID" value="AUX10253.1"/>
    <property type="molecule type" value="Genomic_DNA"/>
</dbReference>
<dbReference type="OrthoDB" id="45616at2157"/>
<dbReference type="InterPro" id="IPR020084">
    <property type="entry name" value="NUDIX_hydrolase_CS"/>
</dbReference>
<dbReference type="InterPro" id="IPR015797">
    <property type="entry name" value="NUDIX_hydrolase-like_dom_sf"/>
</dbReference>
<organism evidence="4 5">
    <name type="scientific">Halalkaliarchaeum desulfuricum</name>
    <dbReference type="NCBI Taxonomy" id="2055893"/>
    <lineage>
        <taxon>Archaea</taxon>
        <taxon>Methanobacteriati</taxon>
        <taxon>Methanobacteriota</taxon>
        <taxon>Stenosarchaea group</taxon>
        <taxon>Halobacteria</taxon>
        <taxon>Halobacteriales</taxon>
        <taxon>Haloferacaceae</taxon>
        <taxon>Halalkaliarchaeum</taxon>
    </lineage>
</organism>
<dbReference type="PANTHER" id="PTHR43046:SF14">
    <property type="entry name" value="MUTT_NUDIX FAMILY PROTEIN"/>
    <property type="match status" value="1"/>
</dbReference>
<proteinExistence type="predicted"/>
<dbReference type="InterPro" id="IPR000086">
    <property type="entry name" value="NUDIX_hydrolase_dom"/>
</dbReference>
<dbReference type="Proteomes" id="UP000263012">
    <property type="component" value="Chromosome"/>
</dbReference>
<reference evidence="5" key="1">
    <citation type="submission" date="2017-11" db="EMBL/GenBank/DDBJ databases">
        <title>Phenotypic and genomic properties of facultatively anaerobic sulfur-reducing natronoarchaea from hypersaline soda lakes.</title>
        <authorList>
            <person name="Sorokin D.Y."/>
            <person name="Kublanov I.V."/>
            <person name="Roman P."/>
            <person name="Sinninghe Damste J.S."/>
            <person name="Golyshin P.N."/>
            <person name="Rojo D."/>
            <person name="Ciordia S."/>
            <person name="Mena M.D.C."/>
            <person name="Ferrer M."/>
            <person name="Messina E."/>
            <person name="Smedile F."/>
            <person name="La Spada G."/>
            <person name="La Cono V."/>
            <person name="Yakimov M.M."/>
        </authorList>
    </citation>
    <scope>NUCLEOTIDE SEQUENCE [LARGE SCALE GENOMIC DNA]</scope>
    <source>
        <strain evidence="5">AArc-Sl</strain>
    </source>
</reference>
<dbReference type="PROSITE" id="PS51462">
    <property type="entry name" value="NUDIX"/>
    <property type="match status" value="1"/>
</dbReference>
<protein>
    <submittedName>
        <fullName evidence="4">NUDIX family hydrolase</fullName>
    </submittedName>
</protein>
<accession>A0A343TMD1</accession>
<gene>
    <name evidence="4" type="ORF">AArcSl_2634</name>
</gene>
<dbReference type="KEGG" id="hdf:AArcSl_2634"/>
<feature type="domain" description="Nudix hydrolase" evidence="3">
    <location>
        <begin position="4"/>
        <end position="152"/>
    </location>
</feature>
<dbReference type="PANTHER" id="PTHR43046">
    <property type="entry name" value="GDP-MANNOSE MANNOSYL HYDROLASE"/>
    <property type="match status" value="1"/>
</dbReference>
<evidence type="ECO:0000256" key="2">
    <source>
        <dbReference type="ARBA" id="ARBA00022801"/>
    </source>
</evidence>
<evidence type="ECO:0000259" key="3">
    <source>
        <dbReference type="PROSITE" id="PS51462"/>
    </source>
</evidence>
<name>A0A343TMD1_9EURY</name>
<evidence type="ECO:0000256" key="1">
    <source>
        <dbReference type="ARBA" id="ARBA00001946"/>
    </source>
</evidence>
<sequence>METTRHFVATVYVVNGGATALHRHPKLGLWLPPGGHIDRDELPHEAALREAREETGLDPTLVTTGPIYESETARTIPTPQHLLLEDINVHPDGTVGHQHVDHVYFARVESREISPNDEDEVAADGWEWYDRSALREADLDEDVAQLGIDAIETVSRVDAEQR</sequence>
<comment type="cofactor">
    <cofactor evidence="1">
        <name>Mg(2+)</name>
        <dbReference type="ChEBI" id="CHEBI:18420"/>
    </cofactor>
</comment>
<evidence type="ECO:0000313" key="4">
    <source>
        <dbReference type="EMBL" id="AUX10253.1"/>
    </source>
</evidence>
<dbReference type="Pfam" id="PF00293">
    <property type="entry name" value="NUDIX"/>
    <property type="match status" value="1"/>
</dbReference>
<evidence type="ECO:0000313" key="5">
    <source>
        <dbReference type="Proteomes" id="UP000263012"/>
    </source>
</evidence>
<dbReference type="RefSeq" id="WP_119820191.1">
    <property type="nucleotide sequence ID" value="NZ_CP025066.1"/>
</dbReference>